<dbReference type="GO" id="GO:0003677">
    <property type="term" value="F:DNA binding"/>
    <property type="evidence" value="ECO:0007669"/>
    <property type="project" value="UniProtKB-UniRule"/>
</dbReference>
<dbReference type="GO" id="GO:0005524">
    <property type="term" value="F:ATP binding"/>
    <property type="evidence" value="ECO:0007669"/>
    <property type="project" value="UniProtKB-KW"/>
</dbReference>
<evidence type="ECO:0000256" key="15">
    <source>
        <dbReference type="ARBA" id="ARBA00031138"/>
    </source>
</evidence>
<dbReference type="FunFam" id="3.40.50.670:FF:000001">
    <property type="entry name" value="DNA topoisomerase 2"/>
    <property type="match status" value="1"/>
</dbReference>
<dbReference type="InterPro" id="IPR050634">
    <property type="entry name" value="DNA_Topoisomerase_II"/>
</dbReference>
<comment type="similarity">
    <text evidence="4">Belongs to the type II topoisomerase family.</text>
</comment>
<dbReference type="GO" id="GO:0004519">
    <property type="term" value="F:endonuclease activity"/>
    <property type="evidence" value="ECO:0007669"/>
    <property type="project" value="InterPro"/>
</dbReference>
<evidence type="ECO:0000256" key="14">
    <source>
        <dbReference type="ARBA" id="ARBA00023235"/>
    </source>
</evidence>
<dbReference type="NCBIfam" id="TIGR01443">
    <property type="entry name" value="intein_Cterm"/>
    <property type="match status" value="1"/>
</dbReference>
<protein>
    <recommendedName>
        <fullName evidence="6">DNA topoisomerase 2</fullName>
        <ecNumber evidence="5">5.6.2.2</ecNumber>
    </recommendedName>
    <alternativeName>
        <fullName evidence="15">DNA topoisomerase II</fullName>
    </alternativeName>
</protein>
<dbReference type="SMART" id="SM00305">
    <property type="entry name" value="HintC"/>
    <property type="match status" value="1"/>
</dbReference>
<evidence type="ECO:0000256" key="3">
    <source>
        <dbReference type="ARBA" id="ARBA00001946"/>
    </source>
</evidence>
<comment type="cofactor">
    <cofactor evidence="3">
        <name>Mg(2+)</name>
        <dbReference type="ChEBI" id="CHEBI:18420"/>
    </cofactor>
</comment>
<dbReference type="Gene3D" id="2.170.16.10">
    <property type="entry name" value="Hedgehog/Intein (Hint) domain"/>
    <property type="match status" value="1"/>
</dbReference>
<evidence type="ECO:0000256" key="6">
    <source>
        <dbReference type="ARBA" id="ARBA00019635"/>
    </source>
</evidence>
<dbReference type="InterPro" id="IPR001241">
    <property type="entry name" value="Topo_IIA"/>
</dbReference>
<dbReference type="Gene3D" id="3.30.565.10">
    <property type="entry name" value="Histidine kinase-like ATPase, C-terminal domain"/>
    <property type="match status" value="1"/>
</dbReference>
<keyword evidence="13 16" id="KW-0238">DNA-binding</keyword>
<evidence type="ECO:0000259" key="19">
    <source>
        <dbReference type="PROSITE" id="PS52040"/>
    </source>
</evidence>
<keyword evidence="7" id="KW-0479">Metal-binding</keyword>
<evidence type="ECO:0000256" key="8">
    <source>
        <dbReference type="ARBA" id="ARBA00022741"/>
    </source>
</evidence>
<dbReference type="InterPro" id="IPR004042">
    <property type="entry name" value="Intein_endonuc_central"/>
</dbReference>
<dbReference type="InterPro" id="IPR013758">
    <property type="entry name" value="Topo_IIA_A/C_ab"/>
</dbReference>
<keyword evidence="11" id="KW-0651">Protein splicing</keyword>
<gene>
    <name evidence="20" type="ORF">LCIVAC01_00200</name>
</gene>
<comment type="catalytic activity">
    <reaction evidence="1 16">
        <text>ATP-dependent breakage, passage and rejoining of double-stranded DNA.</text>
        <dbReference type="EC" id="5.6.2.2"/>
    </reaction>
</comment>
<sequence>MAENKKLTYKQLRLHEQILHRPDNYVGCMRMQMADEYVADIKEEGEIHISKQKIRYVPALLRIFIEAISNAIDNKWRSDEMKVPCNKIMINIDSETGLTQIWNDGFTIPIEINEQTQVYNPEMIFGKLLTSSNYDDSEQRLTSGRNGIGIKLCNIFSKFFKIKTLDPGTGLLYEQSWSDNMNIRNKPKIKKSKLKRGYTEVSWIPDFERCELTGYNRDILKLYAKYVCDAAMLTRVSVLWNDTKLPIKNLVDYAKLYAREPISEILKLQSRNCEVILIPSQIFQPIAFTNGVINPEGGVHVDAWSEAIFRPLVNKFNKPKKPQISIRDIRQFFKLFINCIIPNPVFESNNKMRLTGPKDIKAEVTSRNITSLMKWSFAEKVQDIIRGKELLSMKKSEKKKRGFKKIEGLDPANNAGGKYGRECTLILCEGLSAKTYAVTGIQVGIDDKKGRDWYGIYPMRGKCLNVRNASPTSISKNKEITDIIQALGVRHGIDYMEEDNFRTLNYGKVMIMCDSDCFTNDTPLLVKKDNMVDVISIETLEKENTSNDYQVWTETGWTSILGITKKETCKKILEINTYCGVLKCTEDHKCMLENGTEILAKDISAEDRLLRTRRIPKIDTTKITTQKDIREKCKSQQCYKYGSLTKFEDMVEIVEKENLFCHPLGSLTESTKLTKEEAYVWGLFFAEGSCDIYTFEKDRKKTTERNTEKSRLRWKKWVLKYEKRIEEFDEKESLTKKEKKKYYNAKIRLKNAKQNVNRISTEKKENLTRTNYSWHIDNCDISLLEKAKSILEQIYDYEWKIVETSVKENRSRSFRLILNGGNKTKSFIELMRNRFYDPLIRKNKKVPKEILNGSLCIKELFFQGYYDGDGFRYLLKNKNSMGFDILGQIGAQGLCYLTEQLGYCSSIKPKPNKNDVYTVIISKRFRRYYPGKVKSVKVVDYKHPYVYDIETKNHHVNAGVGGIVVHNCDGIHIAGLILNFFHSLFPSLMNRKESFIMTMQTPIVRIFLKNSELLFYNELRFREYIRNNPNQKHQIKYYKGLGTSSDKEVRETFGKKVLEYILDNDGTENMNKVFNSKEANKRKKWLAEYDSNNIPEEGKQMNISDFLNTEMIKFSIDDCKRSIPHIMDGLKESHRKILFSCFLRNLKSTGKSLKVAQLAGFVAEKTNYHHGEQCLFDTITKMAQDFPGSNNIPLLFRDGQFGSRLAGGKDAANARYIFTKLEKLTRLIFPEQDDILLENIVDEGNTVEPKFYAPIIPMILVNGCVAGIGTGYSCSIPCYNPRNLIECIKIWLDSDGDGYKNEDIEISQFPDIIPWYRGFEGKIEKLENGKYITRGRYKDSGRNRVIVDELPIGMWTDKFKEYLENMLEHRSIKKIRNYSTPQKVKFEITECPNGTKCNQRNLRLTTTLSTTNMVLFNSQGKIKKYSSVDEIIDEFCKIRFEYYKRRKKYTLKEQVKKYKHLKNKHRFINDVIEEKLHIYRRPEEDIIEDLKQKEYNTDKGSYDYLLNISMRSFTQKKLEELEKEIKKIVRSVKDLKKTSEKEMWLQDLNKFEKAYNSFE</sequence>
<proteinExistence type="inferred from homology"/>
<dbReference type="InterPro" id="IPR014721">
    <property type="entry name" value="Ribsml_uS5_D2-typ_fold_subgr"/>
</dbReference>
<evidence type="ECO:0000256" key="17">
    <source>
        <dbReference type="SAM" id="Coils"/>
    </source>
</evidence>
<evidence type="ECO:0000256" key="16">
    <source>
        <dbReference type="PROSITE-ProRule" id="PRU01384"/>
    </source>
</evidence>
<dbReference type="Gene3D" id="3.30.230.10">
    <property type="match status" value="1"/>
</dbReference>
<dbReference type="SMART" id="SM00434">
    <property type="entry name" value="TOP4c"/>
    <property type="match status" value="1"/>
</dbReference>
<feature type="domain" description="DOD-type homing endonuclease" evidence="18">
    <location>
        <begin position="813"/>
        <end position="903"/>
    </location>
</feature>
<organism evidence="20">
    <name type="scientific">Iridovirus LCIVAC01</name>
    <dbReference type="NCBI Taxonomy" id="2506607"/>
    <lineage>
        <taxon>Viruses</taxon>
        <taxon>Varidnaviria</taxon>
        <taxon>Bamfordvirae</taxon>
        <taxon>Nucleocytoviricota</taxon>
        <taxon>Megaviricetes</taxon>
        <taxon>Pimascovirales</taxon>
        <taxon>Pimascovirales incertae sedis</taxon>
        <taxon>Iridoviridae</taxon>
    </lineage>
</organism>
<dbReference type="Gene3D" id="3.90.199.10">
    <property type="entry name" value="Topoisomerase II, domain 5"/>
    <property type="match status" value="1"/>
</dbReference>
<evidence type="ECO:0000259" key="18">
    <source>
        <dbReference type="PROSITE" id="PS50819"/>
    </source>
</evidence>
<dbReference type="Pfam" id="PF16898">
    <property type="entry name" value="TOPRIM_C"/>
    <property type="match status" value="1"/>
</dbReference>
<evidence type="ECO:0000256" key="5">
    <source>
        <dbReference type="ARBA" id="ARBA00012895"/>
    </source>
</evidence>
<comment type="cofactor">
    <cofactor evidence="2">
        <name>Mn(2+)</name>
        <dbReference type="ChEBI" id="CHEBI:29035"/>
    </cofactor>
</comment>
<dbReference type="SUPFAM" id="SSF51294">
    <property type="entry name" value="Hedgehog/intein (Hint) domain"/>
    <property type="match status" value="1"/>
</dbReference>
<dbReference type="InterPro" id="IPR036890">
    <property type="entry name" value="HATPase_C_sf"/>
</dbReference>
<feature type="domain" description="Topo IIA-type catalytic" evidence="19">
    <location>
        <begin position="1123"/>
        <end position="1548"/>
    </location>
</feature>
<dbReference type="GO" id="GO:0046872">
    <property type="term" value="F:metal ion binding"/>
    <property type="evidence" value="ECO:0007669"/>
    <property type="project" value="UniProtKB-KW"/>
</dbReference>
<dbReference type="InterPro" id="IPR013760">
    <property type="entry name" value="Topo_IIA-like_dom_sf"/>
</dbReference>
<evidence type="ECO:0000256" key="1">
    <source>
        <dbReference type="ARBA" id="ARBA00000185"/>
    </source>
</evidence>
<dbReference type="EMBL" id="MK500308">
    <property type="protein sequence ID" value="QBK85211.1"/>
    <property type="molecule type" value="Genomic_DNA"/>
</dbReference>
<dbReference type="SMART" id="SM00433">
    <property type="entry name" value="TOP2c"/>
    <property type="match status" value="1"/>
</dbReference>
<keyword evidence="8" id="KW-0547">Nucleotide-binding</keyword>
<dbReference type="GO" id="GO:0000819">
    <property type="term" value="P:sister chromatid segregation"/>
    <property type="evidence" value="ECO:0007669"/>
    <property type="project" value="TreeGrafter"/>
</dbReference>
<evidence type="ECO:0000256" key="10">
    <source>
        <dbReference type="ARBA" id="ARBA00022840"/>
    </source>
</evidence>
<dbReference type="Gene3D" id="3.40.50.670">
    <property type="match status" value="2"/>
</dbReference>
<feature type="active site" description="O-(5'-phospho-DNA)-tyrosine intermediate" evidence="16">
    <location>
        <position position="1216"/>
    </location>
</feature>
<dbReference type="PANTHER" id="PTHR10169">
    <property type="entry name" value="DNA TOPOISOMERASE/GYRASE"/>
    <property type="match status" value="1"/>
</dbReference>
<dbReference type="SUPFAM" id="SSF54211">
    <property type="entry name" value="Ribosomal protein S5 domain 2-like"/>
    <property type="match status" value="1"/>
</dbReference>
<dbReference type="InterPro" id="IPR030934">
    <property type="entry name" value="Intein_C"/>
</dbReference>
<dbReference type="InterPro" id="IPR003586">
    <property type="entry name" value="Hint_dom_C"/>
</dbReference>
<evidence type="ECO:0000256" key="12">
    <source>
        <dbReference type="ARBA" id="ARBA00023029"/>
    </source>
</evidence>
<evidence type="ECO:0000256" key="4">
    <source>
        <dbReference type="ARBA" id="ARBA00011080"/>
    </source>
</evidence>
<keyword evidence="9" id="KW-0068">Autocatalytic cleavage</keyword>
<dbReference type="SUPFAM" id="SSF55608">
    <property type="entry name" value="Homing endonucleases"/>
    <property type="match status" value="1"/>
</dbReference>
<dbReference type="FunFam" id="3.90.199.10:FF:000002">
    <property type="entry name" value="DNA topoisomerase 2"/>
    <property type="match status" value="1"/>
</dbReference>
<dbReference type="Gene3D" id="1.10.268.10">
    <property type="entry name" value="Topoisomerase, domain 3"/>
    <property type="match status" value="1"/>
</dbReference>
<evidence type="ECO:0000256" key="11">
    <source>
        <dbReference type="ARBA" id="ARBA00023000"/>
    </source>
</evidence>
<dbReference type="PANTHER" id="PTHR10169:SF38">
    <property type="entry name" value="DNA TOPOISOMERASE 2"/>
    <property type="match status" value="1"/>
</dbReference>
<dbReference type="SUPFAM" id="SSF55874">
    <property type="entry name" value="ATPase domain of HSP90 chaperone/DNA topoisomerase II/histidine kinase"/>
    <property type="match status" value="1"/>
</dbReference>
<evidence type="ECO:0000256" key="7">
    <source>
        <dbReference type="ARBA" id="ARBA00022723"/>
    </source>
</evidence>
<dbReference type="GO" id="GO:0006265">
    <property type="term" value="P:DNA topological change"/>
    <property type="evidence" value="ECO:0007669"/>
    <property type="project" value="UniProtKB-UniRule"/>
</dbReference>
<evidence type="ECO:0000256" key="9">
    <source>
        <dbReference type="ARBA" id="ARBA00022813"/>
    </source>
</evidence>
<name>A0A481YPP8_9VIRU</name>
<dbReference type="Gene3D" id="3.30.1360.40">
    <property type="match status" value="1"/>
</dbReference>
<dbReference type="InterPro" id="IPR027434">
    <property type="entry name" value="Homing_endonucl"/>
</dbReference>
<dbReference type="PRINTS" id="PR00418">
    <property type="entry name" value="TPI2FAMILY"/>
</dbReference>
<dbReference type="EC" id="5.6.2.2" evidence="5"/>
<dbReference type="InterPro" id="IPR031660">
    <property type="entry name" value="TOPRIM_C"/>
</dbReference>
<dbReference type="PROSITE" id="PS50819">
    <property type="entry name" value="INTEIN_ENDONUCLEASE"/>
    <property type="match status" value="1"/>
</dbReference>
<dbReference type="InterPro" id="IPR013759">
    <property type="entry name" value="Topo_IIA_B_C"/>
</dbReference>
<dbReference type="GO" id="GO:0003918">
    <property type="term" value="F:DNA topoisomerase type II (double strand cut, ATP-hydrolyzing) activity"/>
    <property type="evidence" value="ECO:0007669"/>
    <property type="project" value="UniProtKB-EC"/>
</dbReference>
<dbReference type="Gene3D" id="3.10.28.10">
    <property type="entry name" value="Homing endonucleases"/>
    <property type="match status" value="1"/>
</dbReference>
<keyword evidence="12 16" id="KW-0799">Topoisomerase</keyword>
<evidence type="ECO:0000256" key="13">
    <source>
        <dbReference type="ARBA" id="ARBA00023125"/>
    </source>
</evidence>
<feature type="coiled-coil region" evidence="17">
    <location>
        <begin position="1511"/>
        <end position="1538"/>
    </location>
</feature>
<dbReference type="PROSITE" id="PS50818">
    <property type="entry name" value="INTEIN_C_TER"/>
    <property type="match status" value="1"/>
</dbReference>
<evidence type="ECO:0000313" key="20">
    <source>
        <dbReference type="EMBL" id="QBK85211.1"/>
    </source>
</evidence>
<dbReference type="InterPro" id="IPR020568">
    <property type="entry name" value="Ribosomal_Su5_D2-typ_SF"/>
</dbReference>
<dbReference type="SUPFAM" id="SSF56719">
    <property type="entry name" value="Type II DNA topoisomerase"/>
    <property type="match status" value="2"/>
</dbReference>
<dbReference type="InterPro" id="IPR013757">
    <property type="entry name" value="Topo_IIA_A_a_sf"/>
</dbReference>
<reference evidence="20" key="1">
    <citation type="journal article" date="2019" name="MBio">
        <title>Virus Genomes from Deep Sea Sediments Expand the Ocean Megavirome and Support Independent Origins of Viral Gigantism.</title>
        <authorList>
            <person name="Backstrom D."/>
            <person name="Yutin N."/>
            <person name="Jorgensen S.L."/>
            <person name="Dharamshi J."/>
            <person name="Homa F."/>
            <person name="Zaremba-Niedwiedzka K."/>
            <person name="Spang A."/>
            <person name="Wolf Y.I."/>
            <person name="Koonin E.V."/>
            <person name="Ettema T.J."/>
        </authorList>
    </citation>
    <scope>NUCLEOTIDE SEQUENCE</scope>
</reference>
<evidence type="ECO:0000256" key="2">
    <source>
        <dbReference type="ARBA" id="ARBA00001936"/>
    </source>
</evidence>
<dbReference type="Pfam" id="PF00204">
    <property type="entry name" value="DNA_gyraseB"/>
    <property type="match status" value="1"/>
</dbReference>
<dbReference type="InterPro" id="IPR036844">
    <property type="entry name" value="Hint_dom_sf"/>
</dbReference>
<dbReference type="Pfam" id="PF00521">
    <property type="entry name" value="DNA_topoisoIV"/>
    <property type="match status" value="1"/>
</dbReference>
<keyword evidence="14 16" id="KW-0413">Isomerase</keyword>
<keyword evidence="17" id="KW-0175">Coiled coil</keyword>
<dbReference type="InterPro" id="IPR013506">
    <property type="entry name" value="Topo_IIA_bsu_dom2"/>
</dbReference>
<dbReference type="PROSITE" id="PS52040">
    <property type="entry name" value="TOPO_IIA"/>
    <property type="match status" value="1"/>
</dbReference>
<accession>A0A481YPP8</accession>
<dbReference type="InterPro" id="IPR002205">
    <property type="entry name" value="Topo_IIA_dom_A"/>
</dbReference>
<keyword evidence="10" id="KW-0067">ATP-binding</keyword>